<proteinExistence type="inferred from homology"/>
<keyword evidence="8 16" id="KW-0675">Receptor</keyword>
<evidence type="ECO:0000256" key="4">
    <source>
        <dbReference type="ARBA" id="ARBA00022452"/>
    </source>
</evidence>
<evidence type="ECO:0000256" key="6">
    <source>
        <dbReference type="ARBA" id="ARBA00023077"/>
    </source>
</evidence>
<evidence type="ECO:0000256" key="13">
    <source>
        <dbReference type="SAM" id="SignalP"/>
    </source>
</evidence>
<dbReference type="GO" id="GO:0009279">
    <property type="term" value="C:cell outer membrane"/>
    <property type="evidence" value="ECO:0007669"/>
    <property type="project" value="UniProtKB-SubCell"/>
</dbReference>
<feature type="domain" description="TonB-dependent receptor-like beta-barrel" evidence="14">
    <location>
        <begin position="289"/>
        <end position="736"/>
    </location>
</feature>
<dbReference type="Pfam" id="PF07715">
    <property type="entry name" value="Plug"/>
    <property type="match status" value="1"/>
</dbReference>
<evidence type="ECO:0000256" key="10">
    <source>
        <dbReference type="PROSITE-ProRule" id="PRU01360"/>
    </source>
</evidence>
<evidence type="ECO:0000256" key="8">
    <source>
        <dbReference type="ARBA" id="ARBA00023170"/>
    </source>
</evidence>
<evidence type="ECO:0000256" key="9">
    <source>
        <dbReference type="ARBA" id="ARBA00023237"/>
    </source>
</evidence>
<dbReference type="PANTHER" id="PTHR32552">
    <property type="entry name" value="FERRICHROME IRON RECEPTOR-RELATED"/>
    <property type="match status" value="1"/>
</dbReference>
<accession>F2BD38</accession>
<dbReference type="SUPFAM" id="SSF56935">
    <property type="entry name" value="Porins"/>
    <property type="match status" value="1"/>
</dbReference>
<keyword evidence="7 10" id="KW-0472">Membrane</keyword>
<dbReference type="InterPro" id="IPR036942">
    <property type="entry name" value="Beta-barrel_TonB_sf"/>
</dbReference>
<keyword evidence="3 10" id="KW-0813">Transport</keyword>
<dbReference type="PROSITE" id="PS52016">
    <property type="entry name" value="TONB_DEPENDENT_REC_3"/>
    <property type="match status" value="1"/>
</dbReference>
<dbReference type="RefSeq" id="WP_007342650.1">
    <property type="nucleotide sequence ID" value="NZ_GL878494.1"/>
</dbReference>
<dbReference type="CDD" id="cd01347">
    <property type="entry name" value="ligand_gated_channel"/>
    <property type="match status" value="1"/>
</dbReference>
<evidence type="ECO:0000256" key="12">
    <source>
        <dbReference type="SAM" id="MobiDB-lite"/>
    </source>
</evidence>
<keyword evidence="5 10" id="KW-0812">Transmembrane</keyword>
<evidence type="ECO:0000256" key="2">
    <source>
        <dbReference type="ARBA" id="ARBA00009810"/>
    </source>
</evidence>
<evidence type="ECO:0000256" key="3">
    <source>
        <dbReference type="ARBA" id="ARBA00022448"/>
    </source>
</evidence>
<keyword evidence="6 11" id="KW-0798">TonB box</keyword>
<protein>
    <submittedName>
        <fullName evidence="16">TonB-dependent siderophore receptor family protein FhuE</fullName>
    </submittedName>
</protein>
<keyword evidence="17" id="KW-1185">Reference proteome</keyword>
<keyword evidence="4 10" id="KW-1134">Transmembrane beta strand</keyword>
<evidence type="ECO:0000313" key="17">
    <source>
        <dbReference type="Proteomes" id="UP000004105"/>
    </source>
</evidence>
<feature type="domain" description="TonB-dependent receptor plug" evidence="15">
    <location>
        <begin position="69"/>
        <end position="174"/>
    </location>
</feature>
<dbReference type="InterPro" id="IPR039426">
    <property type="entry name" value="TonB-dep_rcpt-like"/>
</dbReference>
<sequence>MKTGILVGLAAPLLAAAPALAAEPQDEGAPAAQLEAVHVQGKSRSTRTEHRDSFTTSAMRTTTGLALSPKETPQSVSVITKTQLEGRGISSLEDALRTTTGVTVLRDSDRARFQSRGFYIDQIEEDGISSSISSFVGDTIHNAESLTDLALYDHIEVVRGATGLTQADGEPGGTVNAVRKRPTAERKLSGSLGFGRYDAYRAELDASGRLNASGSIRGRFVAAGEKSGSFTQRVNSRQRLLYGVMDFDLADSTTLTAGAMHQHRDAVPDVFGLPRGSVEHPLDLPRDSYSGAYWNDSRFSKLNFFTELRHQFDDNWRLTSTLDYRRDHALREYSALNSTQFWQNSNGSIFASGSRRADNDAKQIAFQNILTGRFQALGRSHDVFATYGYNRRRTESETMQHWDLWVDPNDPNNQFCAGMGWPRWCDPTLSRYFPLNPFNGGLIPRPQWDKLADLDYQYNPIHRRQEEKTVSHAVSAGIRFNPTDNLHILAGGRYTRWKYRLDAYDILHPTPRYLEDLAQNSKRSRFVPYLGITWDFTPQQSLYASYTAIFKPQLDKRGENGSYLPPVTGTNYEIGWKTALRQNRLNTAVALFWIDQKNRAVYSHDDDDGIAVYNNSGRVVSRGMDAEISGHLTDNWQLFAGYTLNASKHRNTGDEGEAGANYSRHTPRHIFRLYTRYRLPGAAAKWSIGGGLSSQSRTSDYYDQPHLRQGGYTLWNADIQYQPTPNIRLSLIGNNLFDKRYFENNANRSNGGYNFYGTPRTLTFKVNWQF</sequence>
<comment type="subcellular location">
    <subcellularLocation>
        <location evidence="1 10">Cell outer membrane</location>
        <topology evidence="1 10">Multi-pass membrane protein</topology>
    </subcellularLocation>
</comment>
<keyword evidence="9 10" id="KW-0998">Cell outer membrane</keyword>
<evidence type="ECO:0000256" key="7">
    <source>
        <dbReference type="ARBA" id="ARBA00023136"/>
    </source>
</evidence>
<dbReference type="Gene3D" id="2.40.170.20">
    <property type="entry name" value="TonB-dependent receptor, beta-barrel domain"/>
    <property type="match status" value="1"/>
</dbReference>
<dbReference type="InterPro" id="IPR000531">
    <property type="entry name" value="Beta-barrel_TonB"/>
</dbReference>
<dbReference type="OrthoDB" id="174652at2"/>
<dbReference type="GO" id="GO:0015344">
    <property type="term" value="F:siderophore uptake transmembrane transporter activity"/>
    <property type="evidence" value="ECO:0007669"/>
    <property type="project" value="TreeGrafter"/>
</dbReference>
<name>F2BD38_9NEIS</name>
<dbReference type="AlphaFoldDB" id="F2BD38"/>
<evidence type="ECO:0000259" key="15">
    <source>
        <dbReference type="Pfam" id="PF07715"/>
    </source>
</evidence>
<dbReference type="Gene3D" id="2.170.130.10">
    <property type="entry name" value="TonB-dependent receptor, plug domain"/>
    <property type="match status" value="1"/>
</dbReference>
<evidence type="ECO:0000313" key="16">
    <source>
        <dbReference type="EMBL" id="EGF10762.1"/>
    </source>
</evidence>
<feature type="region of interest" description="Disordered" evidence="12">
    <location>
        <begin position="26"/>
        <end position="54"/>
    </location>
</feature>
<comment type="caution">
    <text evidence="16">The sequence shown here is derived from an EMBL/GenBank/DDBJ whole genome shotgun (WGS) entry which is preliminary data.</text>
</comment>
<dbReference type="HOGENOM" id="CLU_008287_9_3_4"/>
<evidence type="ECO:0000256" key="11">
    <source>
        <dbReference type="RuleBase" id="RU003357"/>
    </source>
</evidence>
<dbReference type="InterPro" id="IPR012910">
    <property type="entry name" value="Plug_dom"/>
</dbReference>
<dbReference type="Pfam" id="PF00593">
    <property type="entry name" value="TonB_dep_Rec_b-barrel"/>
    <property type="match status" value="1"/>
</dbReference>
<feature type="chain" id="PRO_5003274192" evidence="13">
    <location>
        <begin position="22"/>
        <end position="770"/>
    </location>
</feature>
<evidence type="ECO:0000256" key="1">
    <source>
        <dbReference type="ARBA" id="ARBA00004571"/>
    </source>
</evidence>
<dbReference type="PANTHER" id="PTHR32552:SF74">
    <property type="entry name" value="HYDROXAMATE SIDEROPHORE RECEPTOR FHUE"/>
    <property type="match status" value="1"/>
</dbReference>
<feature type="signal peptide" evidence="13">
    <location>
        <begin position="1"/>
        <end position="21"/>
    </location>
</feature>
<comment type="similarity">
    <text evidence="2 10 11">Belongs to the TonB-dependent receptor family.</text>
</comment>
<reference evidence="16 17" key="1">
    <citation type="submission" date="2011-02" db="EMBL/GenBank/DDBJ databases">
        <authorList>
            <person name="Muzny D."/>
            <person name="Qin X."/>
            <person name="Deng J."/>
            <person name="Jiang H."/>
            <person name="Liu Y."/>
            <person name="Qu J."/>
            <person name="Song X.-Z."/>
            <person name="Zhang L."/>
            <person name="Thornton R."/>
            <person name="Coyle M."/>
            <person name="Francisco L."/>
            <person name="Jackson L."/>
            <person name="Javaid M."/>
            <person name="Korchina V."/>
            <person name="Kovar C."/>
            <person name="Mata R."/>
            <person name="Mathew T."/>
            <person name="Ngo R."/>
            <person name="Nguyen L."/>
            <person name="Nguyen N."/>
            <person name="Okwuonu G."/>
            <person name="Ongeri F."/>
            <person name="Pham C."/>
            <person name="Simmons D."/>
            <person name="Wilczek-Boney K."/>
            <person name="Hale W."/>
            <person name="Jakkamsetti A."/>
            <person name="Pham P."/>
            <person name="Ruth R."/>
            <person name="San Lucas F."/>
            <person name="Warren J."/>
            <person name="Zhang J."/>
            <person name="Zhao Z."/>
            <person name="Zhou C."/>
            <person name="Zhu D."/>
            <person name="Lee S."/>
            <person name="Bess C."/>
            <person name="Blankenburg K."/>
            <person name="Forbes L."/>
            <person name="Fu Q."/>
            <person name="Gubbala S."/>
            <person name="Hirani K."/>
            <person name="Jayaseelan J.C."/>
            <person name="Lara F."/>
            <person name="Munidasa M."/>
            <person name="Palculict T."/>
            <person name="Patil S."/>
            <person name="Pu L.-L."/>
            <person name="Saada N."/>
            <person name="Tang L."/>
            <person name="Weissenberger G."/>
            <person name="Zhu Y."/>
            <person name="Hemphill L."/>
            <person name="Shang Y."/>
            <person name="Youmans B."/>
            <person name="Ayvaz T."/>
            <person name="Ross M."/>
            <person name="Santibanez J."/>
            <person name="Aqrawi P."/>
            <person name="Gross S."/>
            <person name="Joshi V."/>
            <person name="Fowler G."/>
            <person name="Nazareth L."/>
            <person name="Reid J."/>
            <person name="Worley K."/>
            <person name="Petrosino J."/>
            <person name="Highlander S."/>
            <person name="Gibbs R."/>
        </authorList>
    </citation>
    <scope>NUCLEOTIDE SEQUENCE [LARGE SCALE GENOMIC DNA]</scope>
    <source>
        <strain evidence="16 17">ATCC BAA-1200</strain>
    </source>
</reference>
<evidence type="ECO:0000259" key="14">
    <source>
        <dbReference type="Pfam" id="PF00593"/>
    </source>
</evidence>
<dbReference type="Proteomes" id="UP000004105">
    <property type="component" value="Unassembled WGS sequence"/>
</dbReference>
<gene>
    <name evidence="16" type="primary">fhuE</name>
    <name evidence="16" type="ORF">HMPREF9123_1644</name>
</gene>
<evidence type="ECO:0000256" key="5">
    <source>
        <dbReference type="ARBA" id="ARBA00022692"/>
    </source>
</evidence>
<dbReference type="STRING" id="267212.GCA_001063965_00054"/>
<dbReference type="InterPro" id="IPR037066">
    <property type="entry name" value="Plug_dom_sf"/>
</dbReference>
<dbReference type="EMBL" id="AFAY01000031">
    <property type="protein sequence ID" value="EGF10762.1"/>
    <property type="molecule type" value="Genomic_DNA"/>
</dbReference>
<keyword evidence="13" id="KW-0732">Signal</keyword>
<organism evidence="16 17">
    <name type="scientific">Neisseria bacilliformis ATCC BAA-1200</name>
    <dbReference type="NCBI Taxonomy" id="888742"/>
    <lineage>
        <taxon>Bacteria</taxon>
        <taxon>Pseudomonadati</taxon>
        <taxon>Pseudomonadota</taxon>
        <taxon>Betaproteobacteria</taxon>
        <taxon>Neisseriales</taxon>
        <taxon>Neisseriaceae</taxon>
        <taxon>Neisseria</taxon>
    </lineage>
</organism>